<organism evidence="2 3">
    <name type="scientific">Talaromyces proteolyticus</name>
    <dbReference type="NCBI Taxonomy" id="1131652"/>
    <lineage>
        <taxon>Eukaryota</taxon>
        <taxon>Fungi</taxon>
        <taxon>Dikarya</taxon>
        <taxon>Ascomycota</taxon>
        <taxon>Pezizomycotina</taxon>
        <taxon>Eurotiomycetes</taxon>
        <taxon>Eurotiomycetidae</taxon>
        <taxon>Eurotiales</taxon>
        <taxon>Trichocomaceae</taxon>
        <taxon>Talaromyces</taxon>
        <taxon>Talaromyces sect. Bacilispori</taxon>
    </lineage>
</organism>
<dbReference type="InterPro" id="IPR038213">
    <property type="entry name" value="IFI6/IFI27-like_sf"/>
</dbReference>
<dbReference type="AlphaFoldDB" id="A0AAD4KDV3"/>
<feature type="signal peptide" evidence="1">
    <location>
        <begin position="1"/>
        <end position="19"/>
    </location>
</feature>
<sequence>MRILNSTLLLLGIFSSASAGPLLDNLQQSASSLAWSGGRSKGGRILVRQKVAKWSYSNPALATCVVTGGVFIAAPGVVSAPLLTAAGFMGSGVQAGSAGAAVHATIGNVAADSYFAILQSAGAGGVAALGAVNGAIQASGAAIAASSGGLYLKSKL</sequence>
<dbReference type="RefSeq" id="XP_046065833.1">
    <property type="nucleotide sequence ID" value="XM_046217544.1"/>
</dbReference>
<gene>
    <name evidence="2" type="ORF">BGW36DRAFT_390926</name>
</gene>
<feature type="chain" id="PRO_5042062531" evidence="1">
    <location>
        <begin position="20"/>
        <end position="156"/>
    </location>
</feature>
<dbReference type="Proteomes" id="UP001201262">
    <property type="component" value="Unassembled WGS sequence"/>
</dbReference>
<evidence type="ECO:0000313" key="2">
    <source>
        <dbReference type="EMBL" id="KAH8689479.1"/>
    </source>
</evidence>
<comment type="caution">
    <text evidence="2">The sequence shown here is derived from an EMBL/GenBank/DDBJ whole genome shotgun (WGS) entry which is preliminary data.</text>
</comment>
<dbReference type="Gene3D" id="6.10.110.10">
    <property type="match status" value="1"/>
</dbReference>
<keyword evidence="3" id="KW-1185">Reference proteome</keyword>
<reference evidence="2" key="1">
    <citation type="submission" date="2021-12" db="EMBL/GenBank/DDBJ databases">
        <title>Convergent genome expansion in fungi linked to evolution of root-endophyte symbiosis.</title>
        <authorList>
            <consortium name="DOE Joint Genome Institute"/>
            <person name="Ke Y.-H."/>
            <person name="Bonito G."/>
            <person name="Liao H.-L."/>
            <person name="Looney B."/>
            <person name="Rojas-Flechas A."/>
            <person name="Nash J."/>
            <person name="Hameed K."/>
            <person name="Schadt C."/>
            <person name="Martin F."/>
            <person name="Crous P.W."/>
            <person name="Miettinen O."/>
            <person name="Magnuson J.K."/>
            <person name="Labbe J."/>
            <person name="Jacobson D."/>
            <person name="Doktycz M.J."/>
            <person name="Veneault-Fourrey C."/>
            <person name="Kuo A."/>
            <person name="Mondo S."/>
            <person name="Calhoun S."/>
            <person name="Riley R."/>
            <person name="Ohm R."/>
            <person name="LaButti K."/>
            <person name="Andreopoulos B."/>
            <person name="Pangilinan J."/>
            <person name="Nolan M."/>
            <person name="Tritt A."/>
            <person name="Clum A."/>
            <person name="Lipzen A."/>
            <person name="Daum C."/>
            <person name="Barry K."/>
            <person name="Grigoriev I.V."/>
            <person name="Vilgalys R."/>
        </authorList>
    </citation>
    <scope>NUCLEOTIDE SEQUENCE</scope>
    <source>
        <strain evidence="2">PMI_201</strain>
    </source>
</reference>
<evidence type="ECO:0000313" key="3">
    <source>
        <dbReference type="Proteomes" id="UP001201262"/>
    </source>
</evidence>
<dbReference type="GeneID" id="70247831"/>
<name>A0AAD4KDV3_9EURO</name>
<evidence type="ECO:0000256" key="1">
    <source>
        <dbReference type="SAM" id="SignalP"/>
    </source>
</evidence>
<accession>A0AAD4KDV3</accession>
<proteinExistence type="predicted"/>
<protein>
    <submittedName>
        <fullName evidence="2">Uncharacterized protein</fullName>
    </submittedName>
</protein>
<dbReference type="EMBL" id="JAJTJA010000015">
    <property type="protein sequence ID" value="KAH8689479.1"/>
    <property type="molecule type" value="Genomic_DNA"/>
</dbReference>
<keyword evidence="1" id="KW-0732">Signal</keyword>